<feature type="domain" description="B box-type" evidence="4">
    <location>
        <begin position="49"/>
        <end position="99"/>
    </location>
</feature>
<proteinExistence type="predicted"/>
<dbReference type="GO" id="GO:0008270">
    <property type="term" value="F:zinc ion binding"/>
    <property type="evidence" value="ECO:0007669"/>
    <property type="project" value="UniProtKB-KW"/>
</dbReference>
<dbReference type="InterPro" id="IPR001258">
    <property type="entry name" value="NHL_repeat"/>
</dbReference>
<dbReference type="AlphaFoldDB" id="A0A8S4P1E2"/>
<dbReference type="Gene3D" id="2.40.10.500">
    <property type="match status" value="1"/>
</dbReference>
<dbReference type="GO" id="GO:0000209">
    <property type="term" value="P:protein polyubiquitination"/>
    <property type="evidence" value="ECO:0007669"/>
    <property type="project" value="TreeGrafter"/>
</dbReference>
<protein>
    <recommendedName>
        <fullName evidence="4">B box-type domain-containing protein</fullName>
    </recommendedName>
</protein>
<feature type="domain" description="B box-type" evidence="4">
    <location>
        <begin position="116"/>
        <end position="157"/>
    </location>
</feature>
<evidence type="ECO:0000313" key="5">
    <source>
        <dbReference type="EMBL" id="CAH1786983.1"/>
    </source>
</evidence>
<keyword evidence="2" id="KW-0863">Zinc-finger</keyword>
<evidence type="ECO:0000256" key="2">
    <source>
        <dbReference type="PROSITE-ProRule" id="PRU00024"/>
    </source>
</evidence>
<dbReference type="OrthoDB" id="6080153at2759"/>
<evidence type="ECO:0000256" key="3">
    <source>
        <dbReference type="PROSITE-ProRule" id="PRU00504"/>
    </source>
</evidence>
<dbReference type="Gene3D" id="3.30.160.60">
    <property type="entry name" value="Classic Zinc Finger"/>
    <property type="match status" value="1"/>
</dbReference>
<dbReference type="PANTHER" id="PTHR24104:SF25">
    <property type="entry name" value="PROTEIN LIN-41"/>
    <property type="match status" value="1"/>
</dbReference>
<dbReference type="InterPro" id="IPR000315">
    <property type="entry name" value="Znf_B-box"/>
</dbReference>
<dbReference type="PROSITE" id="PS51125">
    <property type="entry name" value="NHL"/>
    <property type="match status" value="2"/>
</dbReference>
<keyword evidence="1" id="KW-0677">Repeat</keyword>
<dbReference type="SUPFAM" id="SSF57845">
    <property type="entry name" value="B-box zinc-binding domain"/>
    <property type="match status" value="1"/>
</dbReference>
<keyword evidence="2" id="KW-0862">Zinc</keyword>
<reference evidence="5" key="1">
    <citation type="submission" date="2022-03" db="EMBL/GenBank/DDBJ databases">
        <authorList>
            <person name="Martin C."/>
        </authorList>
    </citation>
    <scope>NUCLEOTIDE SEQUENCE</scope>
</reference>
<evidence type="ECO:0000313" key="6">
    <source>
        <dbReference type="Proteomes" id="UP000749559"/>
    </source>
</evidence>
<dbReference type="Pfam" id="PF00643">
    <property type="entry name" value="zf-B_box"/>
    <property type="match status" value="1"/>
</dbReference>
<dbReference type="PROSITE" id="PS50119">
    <property type="entry name" value="ZF_BBOX"/>
    <property type="match status" value="2"/>
</dbReference>
<dbReference type="Proteomes" id="UP000749559">
    <property type="component" value="Unassembled WGS sequence"/>
</dbReference>
<dbReference type="EMBL" id="CAIIXF020000006">
    <property type="protein sequence ID" value="CAH1786983.1"/>
    <property type="molecule type" value="Genomic_DNA"/>
</dbReference>
<dbReference type="Gene3D" id="4.10.830.40">
    <property type="match status" value="1"/>
</dbReference>
<comment type="caution">
    <text evidence="5">The sequence shown here is derived from an EMBL/GenBank/DDBJ whole genome shotgun (WGS) entry which is preliminary data.</text>
</comment>
<dbReference type="SUPFAM" id="SSF101898">
    <property type="entry name" value="NHL repeat"/>
    <property type="match status" value="1"/>
</dbReference>
<name>A0A8S4P1E2_OWEFU</name>
<dbReference type="PANTHER" id="PTHR24104">
    <property type="entry name" value="E3 UBIQUITIN-PROTEIN LIGASE NHLRC1-RELATED"/>
    <property type="match status" value="1"/>
</dbReference>
<dbReference type="Gene3D" id="2.120.10.30">
    <property type="entry name" value="TolB, C-terminal domain"/>
    <property type="match status" value="1"/>
</dbReference>
<gene>
    <name evidence="5" type="ORF">OFUS_LOCUS12771</name>
</gene>
<feature type="repeat" description="NHL" evidence="3">
    <location>
        <begin position="518"/>
        <end position="561"/>
    </location>
</feature>
<evidence type="ECO:0000259" key="4">
    <source>
        <dbReference type="PROSITE" id="PS50119"/>
    </source>
</evidence>
<organism evidence="5 6">
    <name type="scientific">Owenia fusiformis</name>
    <name type="common">Polychaete worm</name>
    <dbReference type="NCBI Taxonomy" id="6347"/>
    <lineage>
        <taxon>Eukaryota</taxon>
        <taxon>Metazoa</taxon>
        <taxon>Spiralia</taxon>
        <taxon>Lophotrochozoa</taxon>
        <taxon>Annelida</taxon>
        <taxon>Polychaeta</taxon>
        <taxon>Sedentaria</taxon>
        <taxon>Canalipalpata</taxon>
        <taxon>Sabellida</taxon>
        <taxon>Oweniida</taxon>
        <taxon>Oweniidae</taxon>
        <taxon>Owenia</taxon>
    </lineage>
</organism>
<sequence length="616" mass="69752">MSQMDYKKGTNPRTETDIPVEGACLYHSLTNSPMNSIVDTVERTKKRIQKEIDCDSCMEEDQQEHAVVRCIECAENLCKICEKYHRRIKSTKSHELVELTGNPENDLSIIIEGLSKRNIDCPKHPDQSLQLYCKADKIPVCRECCIARHSGHQCVKIEQVANTEMQNISATIKLGFTQKEFLDQQIKSSTDVIATEKEKFQKLLMSMRSDHHAIRIEIALWFQKLEKAVFSLHNKTINQIESQRYTIECKKSVTESTLLNLTSLKKYGHPVEIVNSSTEIKQTLHDWSSSNLEDDFEPHNTSIFEPGYLDTSQESILRYNKPQVRVLSVPSLQNKIPHSPKIYKTVHLVDKKSSYTAIRDICITNNNKNILVLESSFGEECILALYKNDGKTLIKTFTRFFHDNDRVCTLKDDCYAVIDSKQDYVAIYNQAFGLLKNIGKFQDPWDVCMNSAGELVVIDRGAKCVYIIDYKDGSILATIGTDIIQDPCFVTTNSKDVVIISDLDLNSVKGFSKYGELAFSYGTMGCGDNELDSPQGICTDSLDNIIIADCGNNRVHKLDPTGKFIKYLLTPEDNVKSPNVVTIDHNGDLLVSTKEGDLNFIKYMENSENTKIIVLV</sequence>
<accession>A0A8S4P1E2</accession>
<feature type="repeat" description="NHL" evidence="3">
    <location>
        <begin position="439"/>
        <end position="471"/>
    </location>
</feature>
<dbReference type="GO" id="GO:0043161">
    <property type="term" value="P:proteasome-mediated ubiquitin-dependent protein catabolic process"/>
    <property type="evidence" value="ECO:0007669"/>
    <property type="project" value="TreeGrafter"/>
</dbReference>
<dbReference type="SMART" id="SM00336">
    <property type="entry name" value="BBOX"/>
    <property type="match status" value="2"/>
</dbReference>
<dbReference type="InterPro" id="IPR011042">
    <property type="entry name" value="6-blade_b-propeller_TolB-like"/>
</dbReference>
<keyword evidence="6" id="KW-1185">Reference proteome</keyword>
<dbReference type="InterPro" id="IPR050952">
    <property type="entry name" value="TRIM-NHL_E3_ligases"/>
</dbReference>
<keyword evidence="2" id="KW-0479">Metal-binding</keyword>
<dbReference type="Pfam" id="PF01436">
    <property type="entry name" value="NHL"/>
    <property type="match status" value="2"/>
</dbReference>
<dbReference type="GO" id="GO:0061630">
    <property type="term" value="F:ubiquitin protein ligase activity"/>
    <property type="evidence" value="ECO:0007669"/>
    <property type="project" value="TreeGrafter"/>
</dbReference>
<evidence type="ECO:0000256" key="1">
    <source>
        <dbReference type="ARBA" id="ARBA00022737"/>
    </source>
</evidence>